<dbReference type="PANTHER" id="PTHR44144:SF1">
    <property type="entry name" value="DNAJ HOMOLOG SUBFAMILY C MEMBER 9"/>
    <property type="match status" value="1"/>
</dbReference>
<dbReference type="PANTHER" id="PTHR44144">
    <property type="entry name" value="DNAJ HOMOLOG SUBFAMILY C MEMBER 9"/>
    <property type="match status" value="1"/>
</dbReference>
<dbReference type="Gene3D" id="1.10.287.110">
    <property type="entry name" value="DnaJ domain"/>
    <property type="match status" value="1"/>
</dbReference>
<dbReference type="Pfam" id="PF00226">
    <property type="entry name" value="DnaJ"/>
    <property type="match status" value="1"/>
</dbReference>
<dbReference type="Proteomes" id="UP000682892">
    <property type="component" value="Unassembled WGS sequence"/>
</dbReference>
<protein>
    <submittedName>
        <fullName evidence="4">AAEL013852-PA</fullName>
    </submittedName>
</protein>
<proteinExistence type="predicted"/>
<reference evidence="4" key="2">
    <citation type="journal article" date="2007" name="Science">
        <title>Genome sequence of Aedes aegypti, a major arbovirus vector.</title>
        <authorList>
            <person name="Nene V."/>
            <person name="Wortman J.R."/>
            <person name="Lawson D."/>
            <person name="Haas B."/>
            <person name="Kodira C."/>
            <person name="Tu Z.J."/>
            <person name="Loftus B."/>
            <person name="Xi Z."/>
            <person name="Megy K."/>
            <person name="Grabherr M."/>
            <person name="Ren Q."/>
            <person name="Zdobnov E.M."/>
            <person name="Lobo N.F."/>
            <person name="Campbell K.S."/>
            <person name="Brown S.E."/>
            <person name="Bonaldo M.F."/>
            <person name="Zhu J."/>
            <person name="Sinkins S.P."/>
            <person name="Hogenkamp D.G."/>
            <person name="Amedeo P."/>
            <person name="Arensburger P."/>
            <person name="Atkinson P.W."/>
            <person name="Bidwell S."/>
            <person name="Biedler J."/>
            <person name="Birney E."/>
            <person name="Bruggner R.V."/>
            <person name="Costas J."/>
            <person name="Coy M.R."/>
            <person name="Crabtree J."/>
            <person name="Crawford M."/>
            <person name="Debruyn B."/>
            <person name="Decaprio D."/>
            <person name="Eiglmeier K."/>
            <person name="Eisenstadt E."/>
            <person name="El-Dorry H."/>
            <person name="Gelbart W.M."/>
            <person name="Gomes S.L."/>
            <person name="Hammond M."/>
            <person name="Hannick L.I."/>
            <person name="Hogan J.R."/>
            <person name="Holmes M.H."/>
            <person name="Jaffe D."/>
            <person name="Johnston J.S."/>
            <person name="Kennedy R.C."/>
            <person name="Koo H."/>
            <person name="Kravitz S."/>
            <person name="Kriventseva E.V."/>
            <person name="Kulp D."/>
            <person name="Labutti K."/>
            <person name="Lee E."/>
            <person name="Li S."/>
            <person name="Lovin D.D."/>
            <person name="Mao C."/>
            <person name="Mauceli E."/>
            <person name="Menck C.F."/>
            <person name="Miller J.R."/>
            <person name="Montgomery P."/>
            <person name="Mori A."/>
            <person name="Nascimento A.L."/>
            <person name="Naveira H.F."/>
            <person name="Nusbaum C."/>
            <person name="O'leary S."/>
            <person name="Orvis J."/>
            <person name="Pertea M."/>
            <person name="Quesneville H."/>
            <person name="Reidenbach K.R."/>
            <person name="Rogers Y.H."/>
            <person name="Roth C.W."/>
            <person name="Schneider J.R."/>
            <person name="Schatz M."/>
            <person name="Shumway M."/>
            <person name="Stanke M."/>
            <person name="Stinson E.O."/>
            <person name="Tubio J.M."/>
            <person name="Vanzee J.P."/>
            <person name="Verjovski-Almeida S."/>
            <person name="Werner D."/>
            <person name="White O."/>
            <person name="Wyder S."/>
            <person name="Zeng Q."/>
            <person name="Zhao Q."/>
            <person name="Zhao Y."/>
            <person name="Hill C.A."/>
            <person name="Raikhel A.S."/>
            <person name="Soares M.B."/>
            <person name="Knudson D.L."/>
            <person name="Lee N.H."/>
            <person name="Galagan J."/>
            <person name="Salzberg S.L."/>
            <person name="Paulsen I.T."/>
            <person name="Dimopoulos G."/>
            <person name="Collins F.H."/>
            <person name="Birren B."/>
            <person name="Fraser-Liggett C.M."/>
            <person name="Severson D.W."/>
        </authorList>
    </citation>
    <scope>NUCLEOTIDE SEQUENCE [LARGE SCALE GENOMIC DNA]</scope>
    <source>
        <strain evidence="4">Liverpool</strain>
    </source>
</reference>
<dbReference type="CDD" id="cd06257">
    <property type="entry name" value="DnaJ"/>
    <property type="match status" value="1"/>
</dbReference>
<evidence type="ECO:0000256" key="2">
    <source>
        <dbReference type="SAM" id="MobiDB-lite"/>
    </source>
</evidence>
<dbReference type="OrthoDB" id="110024at2759"/>
<organism evidence="4 5">
    <name type="scientific">Aedes aegypti</name>
    <name type="common">Yellowfever mosquito</name>
    <name type="synonym">Culex aegypti</name>
    <dbReference type="NCBI Taxonomy" id="7159"/>
    <lineage>
        <taxon>Eukaryota</taxon>
        <taxon>Metazoa</taxon>
        <taxon>Ecdysozoa</taxon>
        <taxon>Arthropoda</taxon>
        <taxon>Hexapoda</taxon>
        <taxon>Insecta</taxon>
        <taxon>Pterygota</taxon>
        <taxon>Neoptera</taxon>
        <taxon>Endopterygota</taxon>
        <taxon>Diptera</taxon>
        <taxon>Nematocera</taxon>
        <taxon>Culicoidea</taxon>
        <taxon>Culicidae</taxon>
        <taxon>Culicinae</taxon>
        <taxon>Aedini</taxon>
        <taxon>Aedes</taxon>
        <taxon>Stegomyia</taxon>
    </lineage>
</organism>
<dbReference type="InterPro" id="IPR056453">
    <property type="entry name" value="HTH_DNAJC9"/>
</dbReference>
<keyword evidence="1" id="KW-0597">Phosphoprotein</keyword>
<evidence type="ECO:0000256" key="1">
    <source>
        <dbReference type="ARBA" id="ARBA00022553"/>
    </source>
</evidence>
<dbReference type="InterPro" id="IPR018253">
    <property type="entry name" value="DnaJ_domain_CS"/>
</dbReference>
<name>A0A1S4G073_AEDAE</name>
<dbReference type="PROSITE" id="PS50076">
    <property type="entry name" value="DNAJ_2"/>
    <property type="match status" value="1"/>
</dbReference>
<dbReference type="InterPro" id="IPR052594">
    <property type="entry name" value="J_domain-containing_protein"/>
</dbReference>
<dbReference type="SMART" id="SM00271">
    <property type="entry name" value="DnaJ"/>
    <property type="match status" value="1"/>
</dbReference>
<dbReference type="GO" id="GO:0031072">
    <property type="term" value="F:heat shock protein binding"/>
    <property type="evidence" value="ECO:0007669"/>
    <property type="project" value="TreeGrafter"/>
</dbReference>
<dbReference type="GO" id="GO:0005737">
    <property type="term" value="C:cytoplasm"/>
    <property type="evidence" value="ECO:0007669"/>
    <property type="project" value="TreeGrafter"/>
</dbReference>
<reference evidence="4" key="1">
    <citation type="submission" date="2005-10" db="EMBL/GenBank/DDBJ databases">
        <authorList>
            <person name="Loftus B.J."/>
            <person name="Nene V.M."/>
            <person name="Hannick L.I."/>
            <person name="Bidwell S."/>
            <person name="Haas B."/>
            <person name="Amedeo P."/>
            <person name="Orvis J."/>
            <person name="Wortman J.R."/>
            <person name="White O.R."/>
            <person name="Salzberg S."/>
            <person name="Shumway M."/>
            <person name="Koo H."/>
            <person name="Zhao Y."/>
            <person name="Holmes M."/>
            <person name="Miller J."/>
            <person name="Schatz M."/>
            <person name="Pop M."/>
            <person name="Pai G."/>
            <person name="Utterback T."/>
            <person name="Rogers Y.-H."/>
            <person name="Kravitz S."/>
            <person name="Fraser C.M."/>
        </authorList>
    </citation>
    <scope>NUCLEOTIDE SEQUENCE</scope>
    <source>
        <strain evidence="4">Liverpool</strain>
    </source>
</reference>
<accession>A0A1S4G073</accession>
<dbReference type="InterPro" id="IPR036869">
    <property type="entry name" value="J_dom_sf"/>
</dbReference>
<dbReference type="OMA" id="KMHPDRP"/>
<sequence length="250" mass="29003">MPSTQDLCEKFYGTRDIYEIFEVTKNAQESEIKKAYYKLSLKVHPDRVKQDEKTEATEKFKVLSKIYSILSDREKRALYDEQGIIEDEDDSSGTKWMAMWQKFFKPISTDDIDDFEKVYVGSDLERNDIKEAYLKGKGCIDYMSQCVPYMGVKDEPRIAEIVQSMIASGEVPEYAAFNDEPQEKRARRHKKEAKEAKEAEALKKTLGKKKAAKQVSLEQQIAERRTEREQGFNSLLDRLAAKYGQEDEDD</sequence>
<dbReference type="KEGG" id="aag:5578812"/>
<feature type="domain" description="J" evidence="3">
    <location>
        <begin position="16"/>
        <end position="83"/>
    </location>
</feature>
<evidence type="ECO:0000259" key="3">
    <source>
        <dbReference type="PROSITE" id="PS50076"/>
    </source>
</evidence>
<dbReference type="HOGENOM" id="CLU_055868_1_0_1"/>
<dbReference type="FunFam" id="1.10.287.110:FF:000035">
    <property type="entry name" value="DnaJ homolog subfamily C member 9"/>
    <property type="match status" value="1"/>
</dbReference>
<dbReference type="PRINTS" id="PR00625">
    <property type="entry name" value="JDOMAIN"/>
</dbReference>
<feature type="region of interest" description="Disordered" evidence="2">
    <location>
        <begin position="180"/>
        <end position="200"/>
    </location>
</feature>
<reference evidence="4" key="3">
    <citation type="submission" date="2012-09" db="EMBL/GenBank/DDBJ databases">
        <authorList>
            <consortium name="VectorBase"/>
        </authorList>
    </citation>
    <scope>NUCLEOTIDE SEQUENCE</scope>
    <source>
        <strain evidence="4">Liverpool</strain>
    </source>
</reference>
<dbReference type="SUPFAM" id="SSF46565">
    <property type="entry name" value="Chaperone J-domain"/>
    <property type="match status" value="1"/>
</dbReference>
<evidence type="ECO:0000313" key="5">
    <source>
        <dbReference type="Proteomes" id="UP000682892"/>
    </source>
</evidence>
<dbReference type="EMBL" id="CH478126">
    <property type="protein sequence ID" value="EAT33882.1"/>
    <property type="molecule type" value="Genomic_DNA"/>
</dbReference>
<evidence type="ECO:0000313" key="4">
    <source>
        <dbReference type="EMBL" id="EAT33882.1"/>
    </source>
</evidence>
<dbReference type="AlphaFoldDB" id="A0A1S4G073"/>
<dbReference type="GO" id="GO:0005634">
    <property type="term" value="C:nucleus"/>
    <property type="evidence" value="ECO:0007669"/>
    <property type="project" value="TreeGrafter"/>
</dbReference>
<dbReference type="InterPro" id="IPR001623">
    <property type="entry name" value="DnaJ_domain"/>
</dbReference>
<dbReference type="Pfam" id="PF23302">
    <property type="entry name" value="HTH_DNAJC9"/>
    <property type="match status" value="1"/>
</dbReference>
<dbReference type="PROSITE" id="PS00636">
    <property type="entry name" value="DNAJ_1"/>
    <property type="match status" value="1"/>
</dbReference>
<gene>
    <name evidence="4" type="ORF">AaeL_AAEL013852</name>
</gene>